<dbReference type="Pfam" id="PF11355">
    <property type="entry name" value="DUF3157"/>
    <property type="match status" value="1"/>
</dbReference>
<dbReference type="OrthoDB" id="5593708at2"/>
<dbReference type="InterPro" id="IPR021501">
    <property type="entry name" value="DUF3157"/>
</dbReference>
<feature type="chain" id="PRO_5012751194" evidence="1">
    <location>
        <begin position="23"/>
        <end position="206"/>
    </location>
</feature>
<keyword evidence="1" id="KW-0732">Signal</keyword>
<dbReference type="AlphaFoldDB" id="A0A1Q9GJX6"/>
<keyword evidence="3" id="KW-1185">Reference proteome</keyword>
<gene>
    <name evidence="2" type="ORF">BIT28_12615</name>
</gene>
<dbReference type="STRING" id="1903952.BIT28_12615"/>
<protein>
    <submittedName>
        <fullName evidence="2">Uncharacterized protein</fullName>
    </submittedName>
</protein>
<dbReference type="Proteomes" id="UP000186905">
    <property type="component" value="Unassembled WGS sequence"/>
</dbReference>
<organism evidence="2 3">
    <name type="scientific">Photobacterium proteolyticum</name>
    <dbReference type="NCBI Taxonomy" id="1903952"/>
    <lineage>
        <taxon>Bacteria</taxon>
        <taxon>Pseudomonadati</taxon>
        <taxon>Pseudomonadota</taxon>
        <taxon>Gammaproteobacteria</taxon>
        <taxon>Vibrionales</taxon>
        <taxon>Vibrionaceae</taxon>
        <taxon>Photobacterium</taxon>
    </lineage>
</organism>
<proteinExistence type="predicted"/>
<accession>A0A1Q9GJX6</accession>
<evidence type="ECO:0000256" key="1">
    <source>
        <dbReference type="SAM" id="SignalP"/>
    </source>
</evidence>
<evidence type="ECO:0000313" key="2">
    <source>
        <dbReference type="EMBL" id="OLQ74806.1"/>
    </source>
</evidence>
<comment type="caution">
    <text evidence="2">The sequence shown here is derived from an EMBL/GenBank/DDBJ whole genome shotgun (WGS) entry which is preliminary data.</text>
</comment>
<reference evidence="2 3" key="1">
    <citation type="submission" date="2016-09" db="EMBL/GenBank/DDBJ databases">
        <title>Photobacterium proteolyticum sp. nov. a protease producing bacterium isolated from ocean sediments of Laizhou Bay.</title>
        <authorList>
            <person name="Li Y."/>
        </authorList>
    </citation>
    <scope>NUCLEOTIDE SEQUENCE [LARGE SCALE GENOMIC DNA]</scope>
    <source>
        <strain evidence="2 3">13-12</strain>
    </source>
</reference>
<sequence>MGTLNRIGGVLAGLMVAGSVWAAPQVATLQDGRQVVLHDDFTWQYVVPVEQRQHPVAEQKAEPKPNLVAPVAPAATAVITAVPVVTAAKGVQFTVGENKNIQQLSRSGVDVLLRPASYRNGELVIPTSLTNQSTESVVLVEVDVTVYNPQGRELANQQSKIWTSVKRMAETYFRPKTQEKGKPIVVKVPEAKEYFIKTEIIEVEHW</sequence>
<dbReference type="RefSeq" id="WP_075765123.1">
    <property type="nucleotide sequence ID" value="NZ_MJIL01000079.1"/>
</dbReference>
<dbReference type="EMBL" id="MJIL01000079">
    <property type="protein sequence ID" value="OLQ74806.1"/>
    <property type="molecule type" value="Genomic_DNA"/>
</dbReference>
<evidence type="ECO:0000313" key="3">
    <source>
        <dbReference type="Proteomes" id="UP000186905"/>
    </source>
</evidence>
<name>A0A1Q9GJX6_9GAMM</name>
<feature type="signal peptide" evidence="1">
    <location>
        <begin position="1"/>
        <end position="22"/>
    </location>
</feature>